<dbReference type="InterPro" id="IPR029787">
    <property type="entry name" value="Nucleotide_cyclase"/>
</dbReference>
<comment type="caution">
    <text evidence="5">The sequence shown here is derived from an EMBL/GenBank/DDBJ whole genome shotgun (WGS) entry which is preliminary data.</text>
</comment>
<dbReference type="SUPFAM" id="SSF55073">
    <property type="entry name" value="Nucleotide cyclase"/>
    <property type="match status" value="1"/>
</dbReference>
<name>A0ABU5ARL3_9HYPH</name>
<feature type="transmembrane region" description="Helical" evidence="3">
    <location>
        <begin position="37"/>
        <end position="59"/>
    </location>
</feature>
<evidence type="ECO:0000313" key="5">
    <source>
        <dbReference type="EMBL" id="MDX8539952.1"/>
    </source>
</evidence>
<dbReference type="EC" id="2.7.7.65" evidence="1"/>
<gene>
    <name evidence="5" type="ORF">RFM23_20235</name>
</gene>
<keyword evidence="5" id="KW-0808">Transferase</keyword>
<keyword evidence="6" id="KW-1185">Reference proteome</keyword>
<keyword evidence="3" id="KW-0812">Transmembrane</keyword>
<dbReference type="InterPro" id="IPR043128">
    <property type="entry name" value="Rev_trsase/Diguanyl_cyclase"/>
</dbReference>
<reference evidence="5 6" key="1">
    <citation type="submission" date="2023-08" db="EMBL/GenBank/DDBJ databases">
        <title>Implementing the SeqCode for naming new Mesorhizobium species isolated from Vachellia karroo root nodules.</title>
        <authorList>
            <person name="Van Lill M."/>
        </authorList>
    </citation>
    <scope>NUCLEOTIDE SEQUENCE [LARGE SCALE GENOMIC DNA]</scope>
    <source>
        <strain evidence="5 6">VK4B</strain>
    </source>
</reference>
<feature type="transmembrane region" description="Helical" evidence="3">
    <location>
        <begin position="9"/>
        <end position="31"/>
    </location>
</feature>
<keyword evidence="5" id="KW-0548">Nucleotidyltransferase</keyword>
<evidence type="ECO:0000259" key="4">
    <source>
        <dbReference type="PROSITE" id="PS50887"/>
    </source>
</evidence>
<dbReference type="Pfam" id="PF00990">
    <property type="entry name" value="GGDEF"/>
    <property type="match status" value="1"/>
</dbReference>
<evidence type="ECO:0000256" key="3">
    <source>
        <dbReference type="SAM" id="Phobius"/>
    </source>
</evidence>
<protein>
    <recommendedName>
        <fullName evidence="1">diguanylate cyclase</fullName>
        <ecNumber evidence="1">2.7.7.65</ecNumber>
    </recommendedName>
</protein>
<dbReference type="SMART" id="SM00267">
    <property type="entry name" value="GGDEF"/>
    <property type="match status" value="1"/>
</dbReference>
<keyword evidence="3" id="KW-0472">Membrane</keyword>
<dbReference type="InterPro" id="IPR050469">
    <property type="entry name" value="Diguanylate_Cyclase"/>
</dbReference>
<feature type="domain" description="GGDEF" evidence="4">
    <location>
        <begin position="115"/>
        <end position="247"/>
    </location>
</feature>
<dbReference type="Proteomes" id="UP001276564">
    <property type="component" value="Unassembled WGS sequence"/>
</dbReference>
<dbReference type="EMBL" id="JAVIIP010000011">
    <property type="protein sequence ID" value="MDX8539952.1"/>
    <property type="molecule type" value="Genomic_DNA"/>
</dbReference>
<dbReference type="PROSITE" id="PS50887">
    <property type="entry name" value="GGDEF"/>
    <property type="match status" value="1"/>
</dbReference>
<dbReference type="CDD" id="cd01949">
    <property type="entry name" value="GGDEF"/>
    <property type="match status" value="1"/>
</dbReference>
<dbReference type="NCBIfam" id="TIGR00254">
    <property type="entry name" value="GGDEF"/>
    <property type="match status" value="1"/>
</dbReference>
<evidence type="ECO:0000313" key="6">
    <source>
        <dbReference type="Proteomes" id="UP001276564"/>
    </source>
</evidence>
<keyword evidence="3" id="KW-1133">Transmembrane helix</keyword>
<accession>A0ABU5ARL3</accession>
<dbReference type="GO" id="GO:0052621">
    <property type="term" value="F:diguanylate cyclase activity"/>
    <property type="evidence" value="ECO:0007669"/>
    <property type="project" value="UniProtKB-EC"/>
</dbReference>
<evidence type="ECO:0000256" key="2">
    <source>
        <dbReference type="ARBA" id="ARBA00034247"/>
    </source>
</evidence>
<evidence type="ECO:0000256" key="1">
    <source>
        <dbReference type="ARBA" id="ARBA00012528"/>
    </source>
</evidence>
<dbReference type="Gene3D" id="3.30.70.270">
    <property type="match status" value="1"/>
</dbReference>
<dbReference type="InterPro" id="IPR000160">
    <property type="entry name" value="GGDEF_dom"/>
</dbReference>
<dbReference type="RefSeq" id="WP_135859370.1">
    <property type="nucleotide sequence ID" value="NZ_JARAKC010000008.1"/>
</dbReference>
<comment type="catalytic activity">
    <reaction evidence="2">
        <text>2 GTP = 3',3'-c-di-GMP + 2 diphosphate</text>
        <dbReference type="Rhea" id="RHEA:24898"/>
        <dbReference type="ChEBI" id="CHEBI:33019"/>
        <dbReference type="ChEBI" id="CHEBI:37565"/>
        <dbReference type="ChEBI" id="CHEBI:58805"/>
        <dbReference type="EC" id="2.7.7.65"/>
    </reaction>
</comment>
<proteinExistence type="predicted"/>
<organism evidence="5 6">
    <name type="scientific">Mesorhizobium abyssinicae</name>
    <dbReference type="NCBI Taxonomy" id="1209958"/>
    <lineage>
        <taxon>Bacteria</taxon>
        <taxon>Pseudomonadati</taxon>
        <taxon>Pseudomonadota</taxon>
        <taxon>Alphaproteobacteria</taxon>
        <taxon>Hyphomicrobiales</taxon>
        <taxon>Phyllobacteriaceae</taxon>
        <taxon>Mesorhizobium</taxon>
    </lineage>
</organism>
<dbReference type="PANTHER" id="PTHR45138:SF9">
    <property type="entry name" value="DIGUANYLATE CYCLASE DGCM-RELATED"/>
    <property type="match status" value="1"/>
</dbReference>
<dbReference type="PANTHER" id="PTHR45138">
    <property type="entry name" value="REGULATORY COMPONENTS OF SENSORY TRANSDUCTION SYSTEM"/>
    <property type="match status" value="1"/>
</dbReference>
<sequence>MNRLFLKSAAVACASVAISLLLTLIIMPALGVPLSRAIWLTSTVFPLILAWIASATTFWQTDRLKSAHRELARAHAQLATAHRRLSEKASRDDMTGMLNRESFFAALDGSRRKSDRGALLIIDADHFKMINDSYGHLTGDDALLLIASAIERGVRSGDVLGRIGGEEFAAFLVGATTQEAKRVAERVRREVELIRFRPVDERTVPLTVSIGGTICGEGVNVSELMRAADRRLYEAKHRGRNLSILDRDVSEAA</sequence>